<keyword evidence="2" id="KW-1185">Reference proteome</keyword>
<accession>A0ABT8LFV0</accession>
<sequence length="217" mass="23120">MKTLKLVLLLASIVFASCSDKDEEPAPVGPSLSYSETNFSSTYRSTGNSGLPALNWNGEVGNISLSGGQHGIYINDDNGTLHWNKYLAPGTYKVTAVATNSSGQATVEIEVENEFMGYFEGGLNANPASTTLTNDMTIDFKADGTAIVNVGFNGVGSWTRDESTVTAVVSFDGGTNFITFEGELSSNSSPAWLKGFYYNGQQAIEANKLGYFAVKID</sequence>
<reference evidence="1" key="1">
    <citation type="submission" date="2023-06" db="EMBL/GenBank/DDBJ databases">
        <title>Genomic of Agaribacillus aureum.</title>
        <authorList>
            <person name="Wang G."/>
        </authorList>
    </citation>
    <scope>NUCLEOTIDE SEQUENCE</scope>
    <source>
        <strain evidence="1">BMA12</strain>
    </source>
</reference>
<evidence type="ECO:0000313" key="1">
    <source>
        <dbReference type="EMBL" id="MDN5216672.1"/>
    </source>
</evidence>
<gene>
    <name evidence="1" type="ORF">QQ020_31675</name>
</gene>
<organism evidence="1 2">
    <name type="scientific">Agaribacillus aureus</name>
    <dbReference type="NCBI Taxonomy" id="3051825"/>
    <lineage>
        <taxon>Bacteria</taxon>
        <taxon>Pseudomonadati</taxon>
        <taxon>Bacteroidota</taxon>
        <taxon>Cytophagia</taxon>
        <taxon>Cytophagales</taxon>
        <taxon>Splendidivirgaceae</taxon>
        <taxon>Agaribacillus</taxon>
    </lineage>
</organism>
<evidence type="ECO:0000313" key="2">
    <source>
        <dbReference type="Proteomes" id="UP001172083"/>
    </source>
</evidence>
<name>A0ABT8LFV0_9BACT</name>
<protein>
    <submittedName>
        <fullName evidence="1">Uncharacterized protein</fullName>
    </submittedName>
</protein>
<dbReference type="Gene3D" id="2.60.40.10">
    <property type="entry name" value="Immunoglobulins"/>
    <property type="match status" value="1"/>
</dbReference>
<dbReference type="RefSeq" id="WP_346762010.1">
    <property type="nucleotide sequence ID" value="NZ_JAUJEB010000010.1"/>
</dbReference>
<dbReference type="PROSITE" id="PS51257">
    <property type="entry name" value="PROKAR_LIPOPROTEIN"/>
    <property type="match status" value="1"/>
</dbReference>
<proteinExistence type="predicted"/>
<comment type="caution">
    <text evidence="1">The sequence shown here is derived from an EMBL/GenBank/DDBJ whole genome shotgun (WGS) entry which is preliminary data.</text>
</comment>
<dbReference type="Proteomes" id="UP001172083">
    <property type="component" value="Unassembled WGS sequence"/>
</dbReference>
<dbReference type="EMBL" id="JAUJEB010000010">
    <property type="protein sequence ID" value="MDN5216672.1"/>
    <property type="molecule type" value="Genomic_DNA"/>
</dbReference>
<dbReference type="InterPro" id="IPR013783">
    <property type="entry name" value="Ig-like_fold"/>
</dbReference>